<evidence type="ECO:0000313" key="4">
    <source>
        <dbReference type="Proteomes" id="UP000774570"/>
    </source>
</evidence>
<comment type="caution">
    <text evidence="3">The sequence shown here is derived from an EMBL/GenBank/DDBJ whole genome shotgun (WGS) entry which is preliminary data.</text>
</comment>
<dbReference type="SUPFAM" id="SSF56601">
    <property type="entry name" value="beta-lactamase/transpeptidase-like"/>
    <property type="match status" value="1"/>
</dbReference>
<dbReference type="Proteomes" id="UP000774570">
    <property type="component" value="Unassembled WGS sequence"/>
</dbReference>
<reference evidence="3 4" key="1">
    <citation type="submission" date="2021-07" db="EMBL/GenBank/DDBJ databases">
        <title>Actinomadura sp. PM05-2 isolated from lichen.</title>
        <authorList>
            <person name="Somphong A."/>
            <person name="Phongsopitanun W."/>
            <person name="Tanasupawat S."/>
            <person name="Peongsungnone V."/>
        </authorList>
    </citation>
    <scope>NUCLEOTIDE SEQUENCE [LARGE SCALE GENOMIC DNA]</scope>
    <source>
        <strain evidence="3 4">PM05-2</strain>
    </source>
</reference>
<sequence length="516" mass="52252">MRGRWVVLIGVALVGALAAGTFAALRLTGDRSRTPQQVADAYFAAWRKGSFGAMAGLVDGPPADFAAEHRDLSRHLEVVAVEFVPDPVRRTGPDAAVAGYEVVRTLAGGASWNFRSTLRLARRGGVWRVDWTPATLHPDLKSAGTWSAQQVRVPAVTFTDSGGRALPGGLLTPYVDDLFERYAGVLEDEDADEGADGTAVSIEVAEAGGKPRRVALVGGPKGRKVRTTVDRRVQAAAERAVASGPPAVLVALRPSTGEVLAVADRVGGETAFVGGYPPGSTFKTVTAAALMAAGAGPGTPADCPAGVVTAQRTITNDEGRALGATTLAGAYAASCNTTFAKLAVDRLDGGRLGDTARAFGFGVRLRPGPGATIGEFPEPGSGAELAEASFGQGRVLASPLLMATVAAAAADGTWRGPRMLARKDLKSVGAAPVAAHDVPGAPGLRAMMRAVVTEGTAAGGGLPGGTAGKTGTAEAAGATHAWFIGFKGDLAFAVLVPAGGSGPKAAVPVAARFLRG</sequence>
<accession>A0ABS7FKH9</accession>
<evidence type="ECO:0000259" key="1">
    <source>
        <dbReference type="Pfam" id="PF00905"/>
    </source>
</evidence>
<name>A0ABS7FKH9_9ACTN</name>
<dbReference type="SUPFAM" id="SSF54427">
    <property type="entry name" value="NTF2-like"/>
    <property type="match status" value="1"/>
</dbReference>
<feature type="domain" description="Penicillin-binding protein transpeptidase" evidence="1">
    <location>
        <begin position="249"/>
        <end position="513"/>
    </location>
</feature>
<feature type="domain" description="NTF2-like N-terminal transpeptidase" evidence="2">
    <location>
        <begin position="34"/>
        <end position="141"/>
    </location>
</feature>
<gene>
    <name evidence="3" type="ORF">K1Y72_00670</name>
</gene>
<organism evidence="3 4">
    <name type="scientific">Actinomadura parmotrematis</name>
    <dbReference type="NCBI Taxonomy" id="2864039"/>
    <lineage>
        <taxon>Bacteria</taxon>
        <taxon>Bacillati</taxon>
        <taxon>Actinomycetota</taxon>
        <taxon>Actinomycetes</taxon>
        <taxon>Streptosporangiales</taxon>
        <taxon>Thermomonosporaceae</taxon>
        <taxon>Actinomadura</taxon>
    </lineage>
</organism>
<dbReference type="Pfam" id="PF00905">
    <property type="entry name" value="Transpeptidase"/>
    <property type="match status" value="1"/>
</dbReference>
<dbReference type="InterPro" id="IPR007887">
    <property type="entry name" value="MecA_N"/>
</dbReference>
<dbReference type="EMBL" id="JAIBOA010000001">
    <property type="protein sequence ID" value="MBW8480860.1"/>
    <property type="molecule type" value="Genomic_DNA"/>
</dbReference>
<dbReference type="RefSeq" id="WP_220162161.1">
    <property type="nucleotide sequence ID" value="NZ_JAIBOA010000001.1"/>
</dbReference>
<proteinExistence type="predicted"/>
<dbReference type="InterPro" id="IPR032710">
    <property type="entry name" value="NTF2-like_dom_sf"/>
</dbReference>
<dbReference type="InterPro" id="IPR050515">
    <property type="entry name" value="Beta-lactam/transpept"/>
</dbReference>
<dbReference type="PANTHER" id="PTHR30627">
    <property type="entry name" value="PEPTIDOGLYCAN D,D-TRANSPEPTIDASE"/>
    <property type="match status" value="1"/>
</dbReference>
<dbReference type="PANTHER" id="PTHR30627:SF24">
    <property type="entry name" value="PENICILLIN-BINDING PROTEIN 4B"/>
    <property type="match status" value="1"/>
</dbReference>
<keyword evidence="4" id="KW-1185">Reference proteome</keyword>
<protein>
    <recommendedName>
        <fullName evidence="5">Cell division protein FtsI</fullName>
    </recommendedName>
</protein>
<evidence type="ECO:0000313" key="3">
    <source>
        <dbReference type="EMBL" id="MBW8480860.1"/>
    </source>
</evidence>
<dbReference type="Gene3D" id="3.40.710.10">
    <property type="entry name" value="DD-peptidase/beta-lactamase superfamily"/>
    <property type="match status" value="1"/>
</dbReference>
<evidence type="ECO:0000259" key="2">
    <source>
        <dbReference type="Pfam" id="PF05223"/>
    </source>
</evidence>
<evidence type="ECO:0008006" key="5">
    <source>
        <dbReference type="Google" id="ProtNLM"/>
    </source>
</evidence>
<dbReference type="Pfam" id="PF05223">
    <property type="entry name" value="MecA_N"/>
    <property type="match status" value="1"/>
</dbReference>
<dbReference type="InterPro" id="IPR012338">
    <property type="entry name" value="Beta-lactam/transpept-like"/>
</dbReference>
<dbReference type="InterPro" id="IPR001460">
    <property type="entry name" value="PCN-bd_Tpept"/>
</dbReference>